<dbReference type="GO" id="GO:0003723">
    <property type="term" value="F:RNA binding"/>
    <property type="evidence" value="ECO:0007669"/>
    <property type="project" value="InterPro"/>
</dbReference>
<gene>
    <name evidence="5" type="ORF">IEO70_08285</name>
</gene>
<comment type="similarity">
    <text evidence="1">Belongs to the class IV-like SAM-binding methyltransferase superfamily. RNA methyltransferase TrmH family.</text>
</comment>
<dbReference type="InterPro" id="IPR053888">
    <property type="entry name" value="MRM3-like_sub_bind"/>
</dbReference>
<organism evidence="5 6">
    <name type="scientific">Peribacillus faecalis</name>
    <dbReference type="NCBI Taxonomy" id="2772559"/>
    <lineage>
        <taxon>Bacteria</taxon>
        <taxon>Bacillati</taxon>
        <taxon>Bacillota</taxon>
        <taxon>Bacilli</taxon>
        <taxon>Bacillales</taxon>
        <taxon>Bacillaceae</taxon>
        <taxon>Peribacillus</taxon>
    </lineage>
</organism>
<dbReference type="RefSeq" id="WP_190997909.1">
    <property type="nucleotide sequence ID" value="NZ_JACXSI010000017.1"/>
</dbReference>
<name>A0A927CV39_9BACI</name>
<dbReference type="EMBL" id="JACXSI010000017">
    <property type="protein sequence ID" value="MBD3108363.1"/>
    <property type="molecule type" value="Genomic_DNA"/>
</dbReference>
<dbReference type="CDD" id="cd18095">
    <property type="entry name" value="SpoU-like_rRNA-MTase"/>
    <property type="match status" value="1"/>
</dbReference>
<keyword evidence="3" id="KW-0808">Transferase</keyword>
<dbReference type="InterPro" id="IPR029064">
    <property type="entry name" value="Ribosomal_eL30-like_sf"/>
</dbReference>
<dbReference type="Proteomes" id="UP000602076">
    <property type="component" value="Unassembled WGS sequence"/>
</dbReference>
<sequence>MNFIQSAKNEKVKAWKKLLTKKGRDKSGQFLVEGFHLVEEALNKDYVIAIIADEETAIPRTWNVDGIDLYTTTAAVVKELAETETSQGIFAVCEKREWKDADYRKLLLLDGVQDPGNIGTIIRTADAAGVDAVICGDGCVDVYNSKALRSTQGSIFHLPVIKSNLPQYIESLQSRNILVYGTSLQNAADYRETAPQESFALVVGNEGNGVSEEVLNLCNQNLYIPIHGGAESLNVTVATGILLYHLYK</sequence>
<evidence type="ECO:0000256" key="1">
    <source>
        <dbReference type="ARBA" id="ARBA00007228"/>
    </source>
</evidence>
<dbReference type="PANTHER" id="PTHR43191:SF2">
    <property type="entry name" value="RRNA METHYLTRANSFERASE 3, MITOCHONDRIAL"/>
    <property type="match status" value="1"/>
</dbReference>
<dbReference type="GO" id="GO:0005737">
    <property type="term" value="C:cytoplasm"/>
    <property type="evidence" value="ECO:0007669"/>
    <property type="project" value="UniProtKB-ARBA"/>
</dbReference>
<dbReference type="Pfam" id="PF00588">
    <property type="entry name" value="SpoU_methylase"/>
    <property type="match status" value="1"/>
</dbReference>
<dbReference type="AlphaFoldDB" id="A0A927CV39"/>
<dbReference type="GO" id="GO:0008173">
    <property type="term" value="F:RNA methyltransferase activity"/>
    <property type="evidence" value="ECO:0007669"/>
    <property type="project" value="InterPro"/>
</dbReference>
<dbReference type="InterPro" id="IPR001537">
    <property type="entry name" value="SpoU_MeTrfase"/>
</dbReference>
<comment type="caution">
    <text evidence="5">The sequence shown here is derived from an EMBL/GenBank/DDBJ whole genome shotgun (WGS) entry which is preliminary data.</text>
</comment>
<dbReference type="Pfam" id="PF22435">
    <property type="entry name" value="MRM3-like_sub_bind"/>
    <property type="match status" value="1"/>
</dbReference>
<keyword evidence="6" id="KW-1185">Reference proteome</keyword>
<dbReference type="InterPro" id="IPR051259">
    <property type="entry name" value="rRNA_Methyltransferase"/>
</dbReference>
<accession>A0A927CV39</accession>
<dbReference type="SUPFAM" id="SSF75217">
    <property type="entry name" value="alpha/beta knot"/>
    <property type="match status" value="1"/>
</dbReference>
<dbReference type="GO" id="GO:0006396">
    <property type="term" value="P:RNA processing"/>
    <property type="evidence" value="ECO:0007669"/>
    <property type="project" value="InterPro"/>
</dbReference>
<evidence type="ECO:0000259" key="4">
    <source>
        <dbReference type="SMART" id="SM00967"/>
    </source>
</evidence>
<dbReference type="PANTHER" id="PTHR43191">
    <property type="entry name" value="RRNA METHYLTRANSFERASE 3"/>
    <property type="match status" value="1"/>
</dbReference>
<dbReference type="InterPro" id="IPR013123">
    <property type="entry name" value="SpoU_subst-bd"/>
</dbReference>
<reference evidence="5" key="1">
    <citation type="submission" date="2020-09" db="EMBL/GenBank/DDBJ databases">
        <title>Bacillus faecalis sp. nov., a moderately halophilic bacterium isolated from cow faeces.</title>
        <authorList>
            <person name="Jiang L."/>
            <person name="Lee J."/>
        </authorList>
    </citation>
    <scope>NUCLEOTIDE SEQUENCE</scope>
    <source>
        <strain evidence="5">AGMB 02131</strain>
    </source>
</reference>
<dbReference type="InterPro" id="IPR029028">
    <property type="entry name" value="Alpha/beta_knot_MTases"/>
</dbReference>
<keyword evidence="2 5" id="KW-0489">Methyltransferase</keyword>
<dbReference type="Gene3D" id="3.40.1280.10">
    <property type="match status" value="1"/>
</dbReference>
<dbReference type="SMART" id="SM00967">
    <property type="entry name" value="SpoU_sub_bind"/>
    <property type="match status" value="1"/>
</dbReference>
<protein>
    <submittedName>
        <fullName evidence="5">RNA methyltransferase</fullName>
    </submittedName>
</protein>
<evidence type="ECO:0000313" key="6">
    <source>
        <dbReference type="Proteomes" id="UP000602076"/>
    </source>
</evidence>
<dbReference type="GO" id="GO:0032259">
    <property type="term" value="P:methylation"/>
    <property type="evidence" value="ECO:0007669"/>
    <property type="project" value="UniProtKB-KW"/>
</dbReference>
<dbReference type="Gene3D" id="3.30.1330.30">
    <property type="match status" value="1"/>
</dbReference>
<feature type="domain" description="RNA 2-O ribose methyltransferase substrate binding" evidence="4">
    <location>
        <begin position="31"/>
        <end position="99"/>
    </location>
</feature>
<evidence type="ECO:0000313" key="5">
    <source>
        <dbReference type="EMBL" id="MBD3108363.1"/>
    </source>
</evidence>
<dbReference type="SUPFAM" id="SSF55315">
    <property type="entry name" value="L30e-like"/>
    <property type="match status" value="1"/>
</dbReference>
<evidence type="ECO:0000256" key="2">
    <source>
        <dbReference type="ARBA" id="ARBA00022603"/>
    </source>
</evidence>
<evidence type="ECO:0000256" key="3">
    <source>
        <dbReference type="ARBA" id="ARBA00022679"/>
    </source>
</evidence>
<dbReference type="InterPro" id="IPR029026">
    <property type="entry name" value="tRNA_m1G_MTases_N"/>
</dbReference>
<proteinExistence type="inferred from homology"/>